<dbReference type="PANTHER" id="PTHR43394">
    <property type="entry name" value="ATP-DEPENDENT PERMEASE MDL1, MITOCHONDRIAL"/>
    <property type="match status" value="1"/>
</dbReference>
<dbReference type="EMBL" id="CAJVQB010097828">
    <property type="protein sequence ID" value="CAG8849759.1"/>
    <property type="molecule type" value="Genomic_DNA"/>
</dbReference>
<dbReference type="Gene3D" id="3.40.50.300">
    <property type="entry name" value="P-loop containing nucleotide triphosphate hydrolases"/>
    <property type="match status" value="1"/>
</dbReference>
<gene>
    <name evidence="1" type="ORF">GMARGA_LOCUS39868</name>
</gene>
<protein>
    <submittedName>
        <fullName evidence="1">35758_t:CDS:1</fullName>
    </submittedName>
</protein>
<dbReference type="InterPro" id="IPR027417">
    <property type="entry name" value="P-loop_NTPase"/>
</dbReference>
<feature type="non-terminal residue" evidence="1">
    <location>
        <position position="47"/>
    </location>
</feature>
<dbReference type="Proteomes" id="UP000789901">
    <property type="component" value="Unassembled WGS sequence"/>
</dbReference>
<keyword evidence="2" id="KW-1185">Reference proteome</keyword>
<evidence type="ECO:0000313" key="2">
    <source>
        <dbReference type="Proteomes" id="UP000789901"/>
    </source>
</evidence>
<dbReference type="SUPFAM" id="SSF52540">
    <property type="entry name" value="P-loop containing nucleoside triphosphate hydrolases"/>
    <property type="match status" value="1"/>
</dbReference>
<dbReference type="PANTHER" id="PTHR43394:SF1">
    <property type="entry name" value="ATP-BINDING CASSETTE SUB-FAMILY B MEMBER 10, MITOCHONDRIAL"/>
    <property type="match status" value="1"/>
</dbReference>
<sequence length="47" mass="5488">IAHRLSTIQHADVIFVIKDGKVHEHGTHKELLKLQGIYYIMVQEQHL</sequence>
<accession>A0ABN7X7G5</accession>
<organism evidence="1 2">
    <name type="scientific">Gigaspora margarita</name>
    <dbReference type="NCBI Taxonomy" id="4874"/>
    <lineage>
        <taxon>Eukaryota</taxon>
        <taxon>Fungi</taxon>
        <taxon>Fungi incertae sedis</taxon>
        <taxon>Mucoromycota</taxon>
        <taxon>Glomeromycotina</taxon>
        <taxon>Glomeromycetes</taxon>
        <taxon>Diversisporales</taxon>
        <taxon>Gigasporaceae</taxon>
        <taxon>Gigaspora</taxon>
    </lineage>
</organism>
<evidence type="ECO:0000313" key="1">
    <source>
        <dbReference type="EMBL" id="CAG8849759.1"/>
    </source>
</evidence>
<feature type="non-terminal residue" evidence="1">
    <location>
        <position position="1"/>
    </location>
</feature>
<comment type="caution">
    <text evidence="1">The sequence shown here is derived from an EMBL/GenBank/DDBJ whole genome shotgun (WGS) entry which is preliminary data.</text>
</comment>
<proteinExistence type="predicted"/>
<reference evidence="1 2" key="1">
    <citation type="submission" date="2021-06" db="EMBL/GenBank/DDBJ databases">
        <authorList>
            <person name="Kallberg Y."/>
            <person name="Tangrot J."/>
            <person name="Rosling A."/>
        </authorList>
    </citation>
    <scope>NUCLEOTIDE SEQUENCE [LARGE SCALE GENOMIC DNA]</scope>
    <source>
        <strain evidence="1 2">120-4 pot B 10/14</strain>
    </source>
</reference>
<name>A0ABN7X7G5_GIGMA</name>
<dbReference type="InterPro" id="IPR039421">
    <property type="entry name" value="Type_1_exporter"/>
</dbReference>